<evidence type="ECO:0000256" key="1">
    <source>
        <dbReference type="ARBA" id="ARBA00005278"/>
    </source>
</evidence>
<feature type="transmembrane region" description="Helical" evidence="3">
    <location>
        <begin position="254"/>
        <end position="275"/>
    </location>
</feature>
<evidence type="ECO:0000256" key="3">
    <source>
        <dbReference type="SAM" id="Phobius"/>
    </source>
</evidence>
<evidence type="ECO:0000313" key="4">
    <source>
        <dbReference type="EMBL" id="RED60229.1"/>
    </source>
</evidence>
<sequence>MAADTAQSRQTDFSPTLRLNIERLRALFGNSSDFVVREITIRSGQNVALFYLDGMIDQKMLQEVVIASLMDRSPPEMTSLVEIGNTVLNVGAVTSPADMEEAALLIMSGSLLLLMNQEKDALSIALPGWEERSITESKTQTVVRGPQDSFTETLRTNTTLVRRRIKDTRIRLTGMKVGRITKTDVALMYLEGVADNRLIRQLEERLGNARLDQVLEGQYLEELLLEQRQSTIFPTLYNSDRPDTIAAGIMEGKIAIFIDGTPFVLLVPSLFVDFLQSAEDYYQPILYSNLIRIMRYIAVTICILAPAIYISLTTFHQDMLPTQMLLSLAAQREGVPFPAFIEALIMEVTFEILREAGVRMPRTIGQAVSIVGTIVIGQAAVEAGVVSAVLVIVVSITAITSFVIPAYAMSIPIRILRFAFMCLAASFGAFGVTIGILVLLVHLCSLRSFGVPYMSPIAPFDSKEQSDAIFRFPFRKSANLNPKRRSSR</sequence>
<dbReference type="RefSeq" id="WP_115992956.1">
    <property type="nucleotide sequence ID" value="NZ_QRDY01000006.1"/>
</dbReference>
<feature type="transmembrane region" description="Helical" evidence="3">
    <location>
        <begin position="364"/>
        <end position="381"/>
    </location>
</feature>
<feature type="transmembrane region" description="Helical" evidence="3">
    <location>
        <begin position="420"/>
        <end position="443"/>
    </location>
</feature>
<dbReference type="PIRSF" id="PIRSF005690">
    <property type="entry name" value="GerBA"/>
    <property type="match status" value="1"/>
</dbReference>
<feature type="transmembrane region" description="Helical" evidence="3">
    <location>
        <begin position="387"/>
        <end position="408"/>
    </location>
</feature>
<dbReference type="GO" id="GO:0016020">
    <property type="term" value="C:membrane"/>
    <property type="evidence" value="ECO:0007669"/>
    <property type="project" value="InterPro"/>
</dbReference>
<dbReference type="AlphaFoldDB" id="A0A3D9IFA4"/>
<organism evidence="4 5">
    <name type="scientific">Cohnella lupini</name>
    <dbReference type="NCBI Taxonomy" id="1294267"/>
    <lineage>
        <taxon>Bacteria</taxon>
        <taxon>Bacillati</taxon>
        <taxon>Bacillota</taxon>
        <taxon>Bacilli</taxon>
        <taxon>Bacillales</taxon>
        <taxon>Paenibacillaceae</taxon>
        <taxon>Cohnella</taxon>
    </lineage>
</organism>
<dbReference type="EMBL" id="QRDY01000006">
    <property type="protein sequence ID" value="RED60229.1"/>
    <property type="molecule type" value="Genomic_DNA"/>
</dbReference>
<name>A0A3D9IFA4_9BACL</name>
<keyword evidence="3" id="KW-0812">Transmembrane</keyword>
<protein>
    <submittedName>
        <fullName evidence="4">Spore germination protein KA</fullName>
    </submittedName>
</protein>
<dbReference type="PANTHER" id="PTHR22550">
    <property type="entry name" value="SPORE GERMINATION PROTEIN"/>
    <property type="match status" value="1"/>
</dbReference>
<comment type="caution">
    <text evidence="4">The sequence shown here is derived from an EMBL/GenBank/DDBJ whole genome shotgun (WGS) entry which is preliminary data.</text>
</comment>
<dbReference type="InterPro" id="IPR004995">
    <property type="entry name" value="Spore_Ger"/>
</dbReference>
<dbReference type="Pfam" id="PF03323">
    <property type="entry name" value="GerA"/>
    <property type="match status" value="1"/>
</dbReference>
<dbReference type="PANTHER" id="PTHR22550:SF5">
    <property type="entry name" value="LEUCINE ZIPPER PROTEIN 4"/>
    <property type="match status" value="1"/>
</dbReference>
<dbReference type="InterPro" id="IPR050768">
    <property type="entry name" value="UPF0353/GerABKA_families"/>
</dbReference>
<keyword evidence="3" id="KW-1133">Transmembrane helix</keyword>
<proteinExistence type="inferred from homology"/>
<accession>A0A3D9IFA4</accession>
<keyword evidence="2 3" id="KW-0472">Membrane</keyword>
<dbReference type="OrthoDB" id="1726708at2"/>
<dbReference type="GO" id="GO:0009847">
    <property type="term" value="P:spore germination"/>
    <property type="evidence" value="ECO:0007669"/>
    <property type="project" value="InterPro"/>
</dbReference>
<dbReference type="Proteomes" id="UP000256869">
    <property type="component" value="Unassembled WGS sequence"/>
</dbReference>
<comment type="similarity">
    <text evidence="1">Belongs to the GerABKA family.</text>
</comment>
<reference evidence="4 5" key="1">
    <citation type="submission" date="2018-07" db="EMBL/GenBank/DDBJ databases">
        <title>Genomic Encyclopedia of Type Strains, Phase III (KMG-III): the genomes of soil and plant-associated and newly described type strains.</title>
        <authorList>
            <person name="Whitman W."/>
        </authorList>
    </citation>
    <scope>NUCLEOTIDE SEQUENCE [LARGE SCALE GENOMIC DNA]</scope>
    <source>
        <strain evidence="4 5">CECT 8236</strain>
    </source>
</reference>
<keyword evidence="5" id="KW-1185">Reference proteome</keyword>
<feature type="transmembrane region" description="Helical" evidence="3">
    <location>
        <begin position="296"/>
        <end position="315"/>
    </location>
</feature>
<evidence type="ECO:0000313" key="5">
    <source>
        <dbReference type="Proteomes" id="UP000256869"/>
    </source>
</evidence>
<evidence type="ECO:0000256" key="2">
    <source>
        <dbReference type="ARBA" id="ARBA00023136"/>
    </source>
</evidence>
<gene>
    <name evidence="4" type="ORF">DFP95_10618</name>
</gene>